<dbReference type="GO" id="GO:0005829">
    <property type="term" value="C:cytosol"/>
    <property type="evidence" value="ECO:0007669"/>
    <property type="project" value="TreeGrafter"/>
</dbReference>
<keyword evidence="8" id="KW-0805">Transcription regulation</keyword>
<keyword evidence="9" id="KW-0238">DNA-binding</keyword>
<accession>A0A6J6EQI5</accession>
<dbReference type="InterPro" id="IPR036388">
    <property type="entry name" value="WH-like_DNA-bd_sf"/>
</dbReference>
<proteinExistence type="inferred from homology"/>
<organism evidence="11">
    <name type="scientific">freshwater metagenome</name>
    <dbReference type="NCBI Taxonomy" id="449393"/>
    <lineage>
        <taxon>unclassified sequences</taxon>
        <taxon>metagenomes</taxon>
        <taxon>ecological metagenomes</taxon>
    </lineage>
</organism>
<evidence type="ECO:0000256" key="5">
    <source>
        <dbReference type="ARBA" id="ARBA00022491"/>
    </source>
</evidence>
<evidence type="ECO:0000256" key="8">
    <source>
        <dbReference type="ARBA" id="ARBA00023015"/>
    </source>
</evidence>
<keyword evidence="6" id="KW-0479">Metal-binding</keyword>
<dbReference type="PANTHER" id="PTHR33202:SF2">
    <property type="entry name" value="FERRIC UPTAKE REGULATION PROTEIN"/>
    <property type="match status" value="1"/>
</dbReference>
<evidence type="ECO:0000256" key="1">
    <source>
        <dbReference type="ARBA" id="ARBA00004496"/>
    </source>
</evidence>
<dbReference type="InterPro" id="IPR043135">
    <property type="entry name" value="Fur_C"/>
</dbReference>
<evidence type="ECO:0000256" key="3">
    <source>
        <dbReference type="ARBA" id="ARBA00011738"/>
    </source>
</evidence>
<dbReference type="Gene3D" id="3.30.1490.190">
    <property type="match status" value="1"/>
</dbReference>
<keyword evidence="5" id="KW-0678">Repressor</keyword>
<dbReference type="GO" id="GO:0045892">
    <property type="term" value="P:negative regulation of DNA-templated transcription"/>
    <property type="evidence" value="ECO:0007669"/>
    <property type="project" value="TreeGrafter"/>
</dbReference>
<dbReference type="PANTHER" id="PTHR33202">
    <property type="entry name" value="ZINC UPTAKE REGULATION PROTEIN"/>
    <property type="match status" value="1"/>
</dbReference>
<comment type="subunit">
    <text evidence="3">Homodimer.</text>
</comment>
<comment type="subcellular location">
    <subcellularLocation>
        <location evidence="1">Cytoplasm</location>
    </subcellularLocation>
</comment>
<protein>
    <submittedName>
        <fullName evidence="11">Unannotated protein</fullName>
    </submittedName>
</protein>
<keyword evidence="10" id="KW-0804">Transcription</keyword>
<name>A0A6J6EQI5_9ZZZZ</name>
<dbReference type="GO" id="GO:0008270">
    <property type="term" value="F:zinc ion binding"/>
    <property type="evidence" value="ECO:0007669"/>
    <property type="project" value="TreeGrafter"/>
</dbReference>
<evidence type="ECO:0000256" key="9">
    <source>
        <dbReference type="ARBA" id="ARBA00023125"/>
    </source>
</evidence>
<evidence type="ECO:0000313" key="11">
    <source>
        <dbReference type="EMBL" id="CAB4578780.1"/>
    </source>
</evidence>
<evidence type="ECO:0000256" key="2">
    <source>
        <dbReference type="ARBA" id="ARBA00007957"/>
    </source>
</evidence>
<dbReference type="AlphaFoldDB" id="A0A6J6EQI5"/>
<dbReference type="GO" id="GO:0000976">
    <property type="term" value="F:transcription cis-regulatory region binding"/>
    <property type="evidence" value="ECO:0007669"/>
    <property type="project" value="TreeGrafter"/>
</dbReference>
<dbReference type="Gene3D" id="1.10.10.10">
    <property type="entry name" value="Winged helix-like DNA-binding domain superfamily/Winged helix DNA-binding domain"/>
    <property type="match status" value="1"/>
</dbReference>
<dbReference type="CDD" id="cd07153">
    <property type="entry name" value="Fur_like"/>
    <property type="match status" value="1"/>
</dbReference>
<evidence type="ECO:0000256" key="6">
    <source>
        <dbReference type="ARBA" id="ARBA00022723"/>
    </source>
</evidence>
<evidence type="ECO:0000256" key="4">
    <source>
        <dbReference type="ARBA" id="ARBA00022490"/>
    </source>
</evidence>
<dbReference type="GO" id="GO:0003700">
    <property type="term" value="F:DNA-binding transcription factor activity"/>
    <property type="evidence" value="ECO:0007669"/>
    <property type="project" value="InterPro"/>
</dbReference>
<sequence length="128" mass="14107">MAQDQVLMNKSEVKVIGALKRQGKFASAQSVYQLLRKDGESTGLATVYRTLQKAAARNTVDVLRKDDGEALYRLCETGHHHHLVCTSCGKTIEVEGSSVERWANTVAKNNGFRKVSHVVELFGLCAKC</sequence>
<dbReference type="EMBL" id="CAEZTW010000033">
    <property type="protein sequence ID" value="CAB4578780.1"/>
    <property type="molecule type" value="Genomic_DNA"/>
</dbReference>
<comment type="similarity">
    <text evidence="2">Belongs to the Fur family.</text>
</comment>
<dbReference type="InterPro" id="IPR002481">
    <property type="entry name" value="FUR"/>
</dbReference>
<evidence type="ECO:0000256" key="7">
    <source>
        <dbReference type="ARBA" id="ARBA00022833"/>
    </source>
</evidence>
<keyword evidence="4" id="KW-0963">Cytoplasm</keyword>
<dbReference type="GO" id="GO:1900376">
    <property type="term" value="P:regulation of secondary metabolite biosynthetic process"/>
    <property type="evidence" value="ECO:0007669"/>
    <property type="project" value="TreeGrafter"/>
</dbReference>
<reference evidence="11" key="1">
    <citation type="submission" date="2020-05" db="EMBL/GenBank/DDBJ databases">
        <authorList>
            <person name="Chiriac C."/>
            <person name="Salcher M."/>
            <person name="Ghai R."/>
            <person name="Kavagutti S V."/>
        </authorList>
    </citation>
    <scope>NUCLEOTIDE SEQUENCE</scope>
</reference>
<dbReference type="Pfam" id="PF01475">
    <property type="entry name" value="FUR"/>
    <property type="match status" value="1"/>
</dbReference>
<dbReference type="SUPFAM" id="SSF46785">
    <property type="entry name" value="Winged helix' DNA-binding domain"/>
    <property type="match status" value="1"/>
</dbReference>
<keyword evidence="7" id="KW-0862">Zinc</keyword>
<gene>
    <name evidence="11" type="ORF">UFOPK1766_00307</name>
</gene>
<dbReference type="InterPro" id="IPR036390">
    <property type="entry name" value="WH_DNA-bd_sf"/>
</dbReference>
<evidence type="ECO:0000256" key="10">
    <source>
        <dbReference type="ARBA" id="ARBA00023163"/>
    </source>
</evidence>